<dbReference type="STRING" id="1460663.A0A177CLI4"/>
<gene>
    <name evidence="2" type="ORF">CC84DRAFT_1163838</name>
</gene>
<feature type="signal peptide" evidence="1">
    <location>
        <begin position="1"/>
        <end position="18"/>
    </location>
</feature>
<keyword evidence="1" id="KW-0732">Signal</keyword>
<evidence type="ECO:0000313" key="2">
    <source>
        <dbReference type="EMBL" id="OAG07728.1"/>
    </source>
</evidence>
<dbReference type="AlphaFoldDB" id="A0A177CLI4"/>
<name>A0A177CLI4_9PLEO</name>
<reference evidence="2 3" key="1">
    <citation type="submission" date="2016-05" db="EMBL/GenBank/DDBJ databases">
        <title>Comparative analysis of secretome profiles of manganese(II)-oxidizing ascomycete fungi.</title>
        <authorList>
            <consortium name="DOE Joint Genome Institute"/>
            <person name="Zeiner C.A."/>
            <person name="Purvine S.O."/>
            <person name="Zink E.M."/>
            <person name="Wu S."/>
            <person name="Pasa-Tolic L."/>
            <person name="Chaput D.L."/>
            <person name="Haridas S."/>
            <person name="Grigoriev I.V."/>
            <person name="Santelli C.M."/>
            <person name="Hansel C.M."/>
        </authorList>
    </citation>
    <scope>NUCLEOTIDE SEQUENCE [LARGE SCALE GENOMIC DNA]</scope>
    <source>
        <strain evidence="2 3">AP3s5-JAC2a</strain>
    </source>
</reference>
<evidence type="ECO:0000256" key="1">
    <source>
        <dbReference type="SAM" id="SignalP"/>
    </source>
</evidence>
<organism evidence="2 3">
    <name type="scientific">Paraphaeosphaeria sporulosa</name>
    <dbReference type="NCBI Taxonomy" id="1460663"/>
    <lineage>
        <taxon>Eukaryota</taxon>
        <taxon>Fungi</taxon>
        <taxon>Dikarya</taxon>
        <taxon>Ascomycota</taxon>
        <taxon>Pezizomycotina</taxon>
        <taxon>Dothideomycetes</taxon>
        <taxon>Pleosporomycetidae</taxon>
        <taxon>Pleosporales</taxon>
        <taxon>Massarineae</taxon>
        <taxon>Didymosphaeriaceae</taxon>
        <taxon>Paraphaeosphaeria</taxon>
    </lineage>
</organism>
<proteinExistence type="predicted"/>
<dbReference type="GeneID" id="28761834"/>
<evidence type="ECO:0000313" key="3">
    <source>
        <dbReference type="Proteomes" id="UP000077069"/>
    </source>
</evidence>
<dbReference type="EMBL" id="KV441551">
    <property type="protein sequence ID" value="OAG07728.1"/>
    <property type="molecule type" value="Genomic_DNA"/>
</dbReference>
<dbReference type="RefSeq" id="XP_018038093.1">
    <property type="nucleotide sequence ID" value="XM_018178348.1"/>
</dbReference>
<protein>
    <submittedName>
        <fullName evidence="2">Uncharacterized protein</fullName>
    </submittedName>
</protein>
<sequence>MQCKAWLLPVTLLQGVLTSDVDMDPLSNLRPNNISGLNYYLYRWTGSYYNGTTTIRVQPQNAFQQKECERFAPGPIIVSYNTSLLAVTQTNGHLVQENHDAANPLAFSLRFWNAGLKILPAESMDTGPVRDIQDISSDRMNTKDTPDDPKAPPLWNLAASHNAALAYSFTGYRNSTTSPHSLRFNYTRCAGHALASYNGTITGTQSLSMSNVSLNSEPRVSGQFSNGSASLEIKGIYQGQSMEGALLTGNVTISFNGTIDEVRSDRLVPNTHDSTPIWQSTLGYEKDLTGNRPLVQLGASSSMRIGWGRTIGGLGLMALYTV</sequence>
<dbReference type="InParanoid" id="A0A177CLI4"/>
<dbReference type="OrthoDB" id="5054768at2759"/>
<dbReference type="Proteomes" id="UP000077069">
    <property type="component" value="Unassembled WGS sequence"/>
</dbReference>
<keyword evidence="3" id="KW-1185">Reference proteome</keyword>
<accession>A0A177CLI4</accession>
<feature type="chain" id="PRO_5008058348" evidence="1">
    <location>
        <begin position="19"/>
        <end position="322"/>
    </location>
</feature>